<feature type="short sequence motif" description="GyrA-box" evidence="9">
    <location>
        <begin position="541"/>
        <end position="547"/>
    </location>
</feature>
<evidence type="ECO:0000313" key="13">
    <source>
        <dbReference type="EMBL" id="NBI79737.1"/>
    </source>
</evidence>
<organism evidence="13 14">
    <name type="scientific">Anaerotruncus colihominis</name>
    <dbReference type="NCBI Taxonomy" id="169435"/>
    <lineage>
        <taxon>Bacteria</taxon>
        <taxon>Bacillati</taxon>
        <taxon>Bacillota</taxon>
        <taxon>Clostridia</taxon>
        <taxon>Eubacteriales</taxon>
        <taxon>Oscillospiraceae</taxon>
        <taxon>Anaerotruncus</taxon>
    </lineage>
</organism>
<comment type="subcellular location">
    <subcellularLocation>
        <location evidence="9">Cytoplasm</location>
    </subcellularLocation>
</comment>
<evidence type="ECO:0000313" key="14">
    <source>
        <dbReference type="Proteomes" id="UP000446348"/>
    </source>
</evidence>
<dbReference type="SUPFAM" id="SSF56719">
    <property type="entry name" value="Type II DNA topoisomerase"/>
    <property type="match status" value="1"/>
</dbReference>
<evidence type="ECO:0000256" key="9">
    <source>
        <dbReference type="HAMAP-Rule" id="MF_01897"/>
    </source>
</evidence>
<dbReference type="SUPFAM" id="SSF101904">
    <property type="entry name" value="GyrA/ParC C-terminal domain-like"/>
    <property type="match status" value="1"/>
</dbReference>
<accession>A0A845RJL0</accession>
<dbReference type="InterPro" id="IPR035516">
    <property type="entry name" value="Gyrase/topoIV_suA_C"/>
</dbReference>
<evidence type="ECO:0000256" key="7">
    <source>
        <dbReference type="ARBA" id="ARBA00023235"/>
    </source>
</evidence>
<dbReference type="InterPro" id="IPR050220">
    <property type="entry name" value="Type_II_DNA_Topoisomerases"/>
</dbReference>
<comment type="catalytic activity">
    <reaction evidence="1 9 10">
        <text>ATP-dependent breakage, passage and rejoining of double-stranded DNA.</text>
        <dbReference type="EC" id="5.6.2.2"/>
    </reaction>
</comment>
<dbReference type="Pfam" id="PF03989">
    <property type="entry name" value="DNA_gyraseA_C"/>
    <property type="match status" value="6"/>
</dbReference>
<keyword evidence="9" id="KW-0963">Cytoplasm</keyword>
<dbReference type="OrthoDB" id="9806486at2"/>
<comment type="function">
    <text evidence="9">A type II topoisomerase that negatively supercoils closed circular double-stranded (ds) DNA in an ATP-dependent manner to modulate DNA topology and maintain chromosomes in an underwound state. Negative supercoiling favors strand separation, and DNA replication, transcription, recombination and repair, all of which involve strand separation. Also able to catalyze the interconversion of other topological isomers of dsDNA rings, including catenanes and knotted rings. Type II topoisomerases break and join 2 DNA strands simultaneously in an ATP-dependent manner.</text>
</comment>
<keyword evidence="7 9" id="KW-0413">Isomerase</keyword>
<dbReference type="Proteomes" id="UP000446348">
    <property type="component" value="Unassembled WGS sequence"/>
</dbReference>
<dbReference type="Pfam" id="PF00521">
    <property type="entry name" value="DNA_topoisoIV"/>
    <property type="match status" value="1"/>
</dbReference>
<dbReference type="NCBIfam" id="TIGR01063">
    <property type="entry name" value="gyrA"/>
    <property type="match status" value="1"/>
</dbReference>
<comment type="similarity">
    <text evidence="2 9">Belongs to the type II topoisomerase GyrA/ParC subunit family.</text>
</comment>
<dbReference type="InterPro" id="IPR002205">
    <property type="entry name" value="Topo_IIA_dom_A"/>
</dbReference>
<dbReference type="SMART" id="SM00434">
    <property type="entry name" value="TOP4c"/>
    <property type="match status" value="1"/>
</dbReference>
<reference evidence="13 14" key="1">
    <citation type="submission" date="2018-08" db="EMBL/GenBank/DDBJ databases">
        <title>Murine metabolic-syndrome-specific gut microbial biobank.</title>
        <authorList>
            <person name="Liu C."/>
        </authorList>
    </citation>
    <scope>NUCLEOTIDE SEQUENCE [LARGE SCALE GENOMIC DNA]</scope>
    <source>
        <strain evidence="13 14">X69</strain>
    </source>
</reference>
<comment type="subunit">
    <text evidence="9">Heterotetramer, composed of two GyrA and two GyrB chains. In the heterotetramer, GyrA contains the active site tyrosine that forms a transient covalent intermediate with DNA, while GyrB binds cofactors and catalyzes ATP hydrolysis.</text>
</comment>
<name>A0A845RJL0_9FIRM</name>
<feature type="domain" description="Topo IIA-type catalytic" evidence="12">
    <location>
        <begin position="50"/>
        <end position="514"/>
    </location>
</feature>
<keyword evidence="6 9" id="KW-0238">DNA-binding</keyword>
<evidence type="ECO:0000259" key="12">
    <source>
        <dbReference type="PROSITE" id="PS52040"/>
    </source>
</evidence>
<dbReference type="EMBL" id="QXWZ01000024">
    <property type="protein sequence ID" value="NBI79737.1"/>
    <property type="molecule type" value="Genomic_DNA"/>
</dbReference>
<dbReference type="PROSITE" id="PS52040">
    <property type="entry name" value="TOPO_IIA"/>
    <property type="match status" value="1"/>
</dbReference>
<evidence type="ECO:0000256" key="1">
    <source>
        <dbReference type="ARBA" id="ARBA00000185"/>
    </source>
</evidence>
<dbReference type="NCBIfam" id="NF004044">
    <property type="entry name" value="PRK05561.1"/>
    <property type="match status" value="1"/>
</dbReference>
<dbReference type="InterPro" id="IPR013760">
    <property type="entry name" value="Topo_IIA-like_dom_sf"/>
</dbReference>
<dbReference type="GO" id="GO:0006265">
    <property type="term" value="P:DNA topological change"/>
    <property type="evidence" value="ECO:0007669"/>
    <property type="project" value="UniProtKB-UniRule"/>
</dbReference>
<dbReference type="HAMAP" id="MF_01897">
    <property type="entry name" value="GyrA"/>
    <property type="match status" value="1"/>
</dbReference>
<evidence type="ECO:0000256" key="10">
    <source>
        <dbReference type="PROSITE-ProRule" id="PRU01384"/>
    </source>
</evidence>
<feature type="region of interest" description="Disordered" evidence="11">
    <location>
        <begin position="817"/>
        <end position="860"/>
    </location>
</feature>
<dbReference type="FunFam" id="3.90.199.10:FF:000001">
    <property type="entry name" value="DNA gyrase subunit A"/>
    <property type="match status" value="1"/>
</dbReference>
<dbReference type="InterPro" id="IPR006691">
    <property type="entry name" value="GyrA/parC_rep"/>
</dbReference>
<feature type="active site" description="O-(5'-phospho-DNA)-tyrosine intermediate" evidence="9 10">
    <location>
        <position position="138"/>
    </location>
</feature>
<dbReference type="Gene3D" id="1.10.268.10">
    <property type="entry name" value="Topoisomerase, domain 3"/>
    <property type="match status" value="1"/>
</dbReference>
<feature type="compositionally biased region" description="Low complexity" evidence="11">
    <location>
        <begin position="842"/>
        <end position="851"/>
    </location>
</feature>
<comment type="miscellaneous">
    <text evidence="9">Few gyrases are as efficient as E.coli at forming negative supercoils. Not all organisms have 2 type II topoisomerases; in organisms with a single type II topoisomerase this enzyme also has to decatenate newly replicated chromosomes.</text>
</comment>
<comment type="subunit">
    <text evidence="8">Heterotetramer composed of ParC and ParE.</text>
</comment>
<dbReference type="PANTHER" id="PTHR43493:SF5">
    <property type="entry name" value="DNA GYRASE SUBUNIT A, CHLOROPLASTIC_MITOCHONDRIAL"/>
    <property type="match status" value="1"/>
</dbReference>
<evidence type="ECO:0000256" key="5">
    <source>
        <dbReference type="ARBA" id="ARBA00023029"/>
    </source>
</evidence>
<dbReference type="InterPro" id="IPR013758">
    <property type="entry name" value="Topo_IIA_A/C_ab"/>
</dbReference>
<dbReference type="GO" id="GO:0005524">
    <property type="term" value="F:ATP binding"/>
    <property type="evidence" value="ECO:0007669"/>
    <property type="project" value="UniProtKB-UniRule"/>
</dbReference>
<evidence type="ECO:0000256" key="3">
    <source>
        <dbReference type="ARBA" id="ARBA00022741"/>
    </source>
</evidence>
<dbReference type="Gene3D" id="3.90.199.10">
    <property type="entry name" value="Topoisomerase II, domain 5"/>
    <property type="match status" value="1"/>
</dbReference>
<dbReference type="FunFam" id="1.10.268.10:FF:000001">
    <property type="entry name" value="DNA gyrase subunit A"/>
    <property type="match status" value="1"/>
</dbReference>
<dbReference type="Gene3D" id="2.120.10.90">
    <property type="entry name" value="DNA gyrase/topoisomerase IV, subunit A, C-terminal"/>
    <property type="match status" value="1"/>
</dbReference>
<dbReference type="GO" id="GO:0009330">
    <property type="term" value="C:DNA topoisomerase type II (double strand cut, ATP-hydrolyzing) complex"/>
    <property type="evidence" value="ECO:0007669"/>
    <property type="project" value="TreeGrafter"/>
</dbReference>
<dbReference type="GO" id="GO:0006261">
    <property type="term" value="P:DNA-templated DNA replication"/>
    <property type="evidence" value="ECO:0007669"/>
    <property type="project" value="UniProtKB-UniRule"/>
</dbReference>
<dbReference type="GO" id="GO:0005737">
    <property type="term" value="C:cytoplasm"/>
    <property type="evidence" value="ECO:0007669"/>
    <property type="project" value="UniProtKB-SubCell"/>
</dbReference>
<dbReference type="GO" id="GO:0005694">
    <property type="term" value="C:chromosome"/>
    <property type="evidence" value="ECO:0007669"/>
    <property type="project" value="InterPro"/>
</dbReference>
<evidence type="ECO:0000256" key="11">
    <source>
        <dbReference type="SAM" id="MobiDB-lite"/>
    </source>
</evidence>
<dbReference type="GO" id="GO:0034335">
    <property type="term" value="F:DNA negative supercoiling activity"/>
    <property type="evidence" value="ECO:0007669"/>
    <property type="project" value="UniProtKB-ARBA"/>
</dbReference>
<dbReference type="InterPro" id="IPR005743">
    <property type="entry name" value="GyrA"/>
</dbReference>
<protein>
    <recommendedName>
        <fullName evidence="9">DNA gyrase subunit A</fullName>
        <ecNumber evidence="9">5.6.2.2</ecNumber>
    </recommendedName>
</protein>
<dbReference type="EC" id="5.6.2.2" evidence="9"/>
<keyword evidence="5 9" id="KW-0799">Topoisomerase</keyword>
<comment type="caution">
    <text evidence="13">The sequence shown here is derived from an EMBL/GenBank/DDBJ whole genome shotgun (WGS) entry which is preliminary data.</text>
</comment>
<sequence>MIRMKQDHDAKDEAFDPVLIEQRIHNVDIEHEMKRSFLDYSMSVIVSRALPDVRDGLKPVHRRILYTLHENGLTPDKPYRKCADTVGSVLGRYHPHGDASVYDAMVRLAQDFSMRYPLVDGHGNFGSVDGDPPAAYRYTESRMSKMSLSMLTDIEKETVDFTGNYDDRLQEPTVLPSRFPNLLCNGSTGIAVGMATNIPPHNLGEVIDAVNLLIDNPDAGLDEIMQHIKGPDFPTGGVIMGRAGIRAAYATGRARLTLRARTEIEEMANGRERIVVTEIPYMVNKARLIESIADLVKDKRIDQISDLRDESDRDGMRIVIELKRDANAQVVLNRLYSYSQLQDTVGVIMLALVGGVPKVMPLKDVLTHYIDFQGEIVTRRTKYDLRRAKEREHILEGLKLVCDNTDEVISIIRHSKDRPDSKVNLIARFGITDIQATAIVAMQLGQLSGLERIRIEEELAKILERVKEYEAILGDYTRVMSIVKEELSVLRAKYADERRTEIVAVSGEVDIEDLIPVEDCVITLTHFGYLKRQLVDAYRTQRRGGRGVSGMTRREEDFVEELFICSTHDYIMFFTSKGRCFRLKGYEISEGSRTSRGTNIVNLLSMDSDEKVTALIKVTPDEYEREDRCLVMVTRKGIIKRTPLGAYKNVRRMGLIAIGLDDGDELAWVRQTDGTSELIIATKNGMAIRFDEQDARPLSRTARGVKAITLEDGDEVVGMARVRKESGATLLTVSESGLGRRTEVSQYRLQSRGGKGIRNYYVDKNGPVAGVRMVDEDDDVIIITDDGVIIRIPVREITVQSRYGGGVRAMRVSEESRVVTLARAPKEEPSEDEGQEETQNSGGEEAAGETAETTEKTTED</sequence>
<dbReference type="InterPro" id="IPR013757">
    <property type="entry name" value="Topo_IIA_A_a_sf"/>
</dbReference>
<evidence type="ECO:0000256" key="8">
    <source>
        <dbReference type="ARBA" id="ARBA00063644"/>
    </source>
</evidence>
<dbReference type="FunFam" id="2.120.10.90:FF:000005">
    <property type="entry name" value="DNA topoisomerase 4 subunit A"/>
    <property type="match status" value="1"/>
</dbReference>
<gene>
    <name evidence="9 13" type="primary">gyrA</name>
    <name evidence="13" type="ORF">D3Z39_12840</name>
</gene>
<dbReference type="CDD" id="cd00187">
    <property type="entry name" value="TOP4c"/>
    <property type="match status" value="1"/>
</dbReference>
<evidence type="ECO:0000256" key="2">
    <source>
        <dbReference type="ARBA" id="ARBA00008263"/>
    </source>
</evidence>
<dbReference type="PANTHER" id="PTHR43493">
    <property type="entry name" value="DNA GYRASE/TOPOISOMERASE SUBUNIT A"/>
    <property type="match status" value="1"/>
</dbReference>
<evidence type="ECO:0000256" key="6">
    <source>
        <dbReference type="ARBA" id="ARBA00023125"/>
    </source>
</evidence>
<keyword evidence="4 9" id="KW-0067">ATP-binding</keyword>
<proteinExistence type="inferred from homology"/>
<dbReference type="Gene3D" id="3.30.1360.40">
    <property type="match status" value="1"/>
</dbReference>
<dbReference type="FunFam" id="3.30.1360.40:FF:000002">
    <property type="entry name" value="DNA gyrase subunit A"/>
    <property type="match status" value="1"/>
</dbReference>
<evidence type="ECO:0000256" key="4">
    <source>
        <dbReference type="ARBA" id="ARBA00022840"/>
    </source>
</evidence>
<dbReference type="GO" id="GO:0003677">
    <property type="term" value="F:DNA binding"/>
    <property type="evidence" value="ECO:0007669"/>
    <property type="project" value="UniProtKB-UniRule"/>
</dbReference>
<dbReference type="NCBIfam" id="NF004043">
    <property type="entry name" value="PRK05560.1"/>
    <property type="match status" value="1"/>
</dbReference>
<dbReference type="AlphaFoldDB" id="A0A845RJL0"/>
<keyword evidence="3 9" id="KW-0547">Nucleotide-binding</keyword>